<feature type="transmembrane region" description="Helical" evidence="7">
    <location>
        <begin position="154"/>
        <end position="177"/>
    </location>
</feature>
<gene>
    <name evidence="9" type="ORF">ACFQGB_20770</name>
</gene>
<feature type="transmembrane region" description="Helical" evidence="7">
    <location>
        <begin position="124"/>
        <end position="142"/>
    </location>
</feature>
<comment type="subcellular location">
    <subcellularLocation>
        <location evidence="1">Membrane</location>
        <topology evidence="1">Multi-pass membrane protein</topology>
    </subcellularLocation>
</comment>
<keyword evidence="6 7" id="KW-0472">Membrane</keyword>
<protein>
    <submittedName>
        <fullName evidence="9">Cation:proton antiporter</fullName>
    </submittedName>
</protein>
<evidence type="ECO:0000313" key="10">
    <source>
        <dbReference type="Proteomes" id="UP001596395"/>
    </source>
</evidence>
<feature type="transmembrane region" description="Helical" evidence="7">
    <location>
        <begin position="61"/>
        <end position="81"/>
    </location>
</feature>
<feature type="transmembrane region" description="Helical" evidence="7">
    <location>
        <begin position="327"/>
        <end position="347"/>
    </location>
</feature>
<accession>A0ABD5VMR0</accession>
<feature type="transmembrane region" description="Helical" evidence="7">
    <location>
        <begin position="224"/>
        <end position="253"/>
    </location>
</feature>
<evidence type="ECO:0000256" key="2">
    <source>
        <dbReference type="ARBA" id="ARBA00005551"/>
    </source>
</evidence>
<dbReference type="RefSeq" id="WP_336352229.1">
    <property type="nucleotide sequence ID" value="NZ_JAZAQL010000005.1"/>
</dbReference>
<feature type="transmembrane region" description="Helical" evidence="7">
    <location>
        <begin position="184"/>
        <end position="204"/>
    </location>
</feature>
<sequence length="392" mass="40700">MAEPLLFQAAVAIVVLAAAGLLAHRFGQSVIPAYIVVGIVVGPNAPVVEGVSLNLLEKYEFITLFAELGIVLLLFFIGLEFSVDRLLARRGEFTRAGTVDFVANAGVGLAIALAFGFDPLEAAFVAGIVYISSSAIVTKTLVDLGWVADPEAEPVLGVLVFEDLVIAVYLAIVSAVATGAGDPVVSVGIALAFLVVLFAVARFGGPVAERVYAHESDEQFLLGVFGTLVLLGAAGLAAGVSEAVAAFFLGMAFSETSHVERIERILSPARDLFAAVFFLSIGLQTDLGTVRSALALVVVAVVLTTASKLASAYYAGRTYGLDQRRSVRVAVALVARGEFSLVLAAIATSVGTGALGTEIPAFAVGYVLVMSILGTTLMRYSDLITDRLAPAT</sequence>
<keyword evidence="4 7" id="KW-0812">Transmembrane</keyword>
<dbReference type="PANTHER" id="PTHR42751">
    <property type="entry name" value="SODIUM/HYDROGEN EXCHANGER FAMILY/TRKA DOMAIN PROTEIN"/>
    <property type="match status" value="1"/>
</dbReference>
<feature type="domain" description="Cation/H+ exchanger transmembrane" evidence="8">
    <location>
        <begin position="14"/>
        <end position="376"/>
    </location>
</feature>
<evidence type="ECO:0000256" key="6">
    <source>
        <dbReference type="ARBA" id="ARBA00023136"/>
    </source>
</evidence>
<proteinExistence type="inferred from homology"/>
<evidence type="ECO:0000259" key="8">
    <source>
        <dbReference type="Pfam" id="PF00999"/>
    </source>
</evidence>
<dbReference type="InterPro" id="IPR006153">
    <property type="entry name" value="Cation/H_exchanger_TM"/>
</dbReference>
<evidence type="ECO:0000256" key="4">
    <source>
        <dbReference type="ARBA" id="ARBA00022692"/>
    </source>
</evidence>
<feature type="transmembrane region" description="Helical" evidence="7">
    <location>
        <begin position="359"/>
        <end position="378"/>
    </location>
</feature>
<dbReference type="Proteomes" id="UP001596395">
    <property type="component" value="Unassembled WGS sequence"/>
</dbReference>
<evidence type="ECO:0000256" key="5">
    <source>
        <dbReference type="ARBA" id="ARBA00022989"/>
    </source>
</evidence>
<evidence type="ECO:0000313" key="9">
    <source>
        <dbReference type="EMBL" id="MFC6955302.1"/>
    </source>
</evidence>
<dbReference type="Pfam" id="PF00999">
    <property type="entry name" value="Na_H_Exchanger"/>
    <property type="match status" value="1"/>
</dbReference>
<feature type="transmembrane region" description="Helical" evidence="7">
    <location>
        <begin position="33"/>
        <end position="56"/>
    </location>
</feature>
<comment type="similarity">
    <text evidence="2">Belongs to the monovalent cation:proton antiporter 2 (CPA2) transporter (TC 2.A.37) family.</text>
</comment>
<dbReference type="AlphaFoldDB" id="A0ABD5VMR0"/>
<feature type="transmembrane region" description="Helical" evidence="7">
    <location>
        <begin position="101"/>
        <end position="117"/>
    </location>
</feature>
<keyword evidence="5 7" id="KW-1133">Transmembrane helix</keyword>
<dbReference type="EMBL" id="JBHSXN010000005">
    <property type="protein sequence ID" value="MFC6955302.1"/>
    <property type="molecule type" value="Genomic_DNA"/>
</dbReference>
<evidence type="ECO:0000256" key="7">
    <source>
        <dbReference type="SAM" id="Phobius"/>
    </source>
</evidence>
<dbReference type="GO" id="GO:0016020">
    <property type="term" value="C:membrane"/>
    <property type="evidence" value="ECO:0007669"/>
    <property type="project" value="UniProtKB-SubCell"/>
</dbReference>
<evidence type="ECO:0000256" key="1">
    <source>
        <dbReference type="ARBA" id="ARBA00004141"/>
    </source>
</evidence>
<dbReference type="InterPro" id="IPR038770">
    <property type="entry name" value="Na+/solute_symporter_sf"/>
</dbReference>
<reference evidence="9 10" key="1">
    <citation type="journal article" date="2019" name="Int. J. Syst. Evol. Microbiol.">
        <title>The Global Catalogue of Microorganisms (GCM) 10K type strain sequencing project: providing services to taxonomists for standard genome sequencing and annotation.</title>
        <authorList>
            <consortium name="The Broad Institute Genomics Platform"/>
            <consortium name="The Broad Institute Genome Sequencing Center for Infectious Disease"/>
            <person name="Wu L."/>
            <person name="Ma J."/>
        </authorList>
    </citation>
    <scope>NUCLEOTIDE SEQUENCE [LARGE SCALE GENOMIC DNA]</scope>
    <source>
        <strain evidence="9 10">GX26</strain>
    </source>
</reference>
<organism evidence="9 10">
    <name type="scientific">Halorubellus litoreus</name>
    <dbReference type="NCBI Taxonomy" id="755308"/>
    <lineage>
        <taxon>Archaea</taxon>
        <taxon>Methanobacteriati</taxon>
        <taxon>Methanobacteriota</taxon>
        <taxon>Stenosarchaea group</taxon>
        <taxon>Halobacteria</taxon>
        <taxon>Halobacteriales</taxon>
        <taxon>Halorubellaceae</taxon>
        <taxon>Halorubellus</taxon>
    </lineage>
</organism>
<name>A0ABD5VMR0_9EURY</name>
<dbReference type="PANTHER" id="PTHR42751:SF4">
    <property type="entry name" value="K(+)_H(+) ANTIPORTER SUBUNIT KHTU"/>
    <property type="match status" value="1"/>
</dbReference>
<feature type="transmembrane region" description="Helical" evidence="7">
    <location>
        <begin position="295"/>
        <end position="315"/>
    </location>
</feature>
<keyword evidence="10" id="KW-1185">Reference proteome</keyword>
<keyword evidence="3" id="KW-0813">Transport</keyword>
<evidence type="ECO:0000256" key="3">
    <source>
        <dbReference type="ARBA" id="ARBA00022448"/>
    </source>
</evidence>
<dbReference type="Gene3D" id="1.20.1530.20">
    <property type="match status" value="1"/>
</dbReference>
<comment type="caution">
    <text evidence="9">The sequence shown here is derived from an EMBL/GenBank/DDBJ whole genome shotgun (WGS) entry which is preliminary data.</text>
</comment>